<dbReference type="GO" id="GO:0032259">
    <property type="term" value="P:methylation"/>
    <property type="evidence" value="ECO:0007669"/>
    <property type="project" value="UniProtKB-KW"/>
</dbReference>
<dbReference type="AlphaFoldDB" id="A0A4R1N191"/>
<feature type="coiled-coil region" evidence="1">
    <location>
        <begin position="183"/>
        <end position="225"/>
    </location>
</feature>
<keyword evidence="2" id="KW-0808">Transferase</keyword>
<dbReference type="OrthoDB" id="5881184at2"/>
<evidence type="ECO:0000256" key="1">
    <source>
        <dbReference type="SAM" id="Coils"/>
    </source>
</evidence>
<comment type="caution">
    <text evidence="2">The sequence shown here is derived from an EMBL/GenBank/DDBJ whole genome shotgun (WGS) entry which is preliminary data.</text>
</comment>
<gene>
    <name evidence="2" type="ORF">EDC19_1144</name>
</gene>
<keyword evidence="1" id="KW-0175">Coiled coil</keyword>
<sequence length="229" mass="26378">MNISDRLATIANTVEIGSKVADIGTDHAYIPIFLIHHGIAQKVIAMDINKGPLLKANTNIAHYNMGHLIETRLSNGLEKLNQGEADTIIVSGMGGELINDILEKGSSIVQDTKRLILQPQSEIYKVREKLHQMNFKIIDEIMMKEDNKYYVILVSEKGNEKYAKAIYYYYGKILIHKKDRILKEYLEKNLKDYDKITKKLQKNLTENKQKRMDEIQEEVSRIKEVLNCL</sequence>
<dbReference type="InterPro" id="IPR029063">
    <property type="entry name" value="SAM-dependent_MTases_sf"/>
</dbReference>
<keyword evidence="3" id="KW-1185">Reference proteome</keyword>
<dbReference type="PIRSF" id="PIRSF018637">
    <property type="entry name" value="TrmK"/>
    <property type="match status" value="1"/>
</dbReference>
<dbReference type="Pfam" id="PF04816">
    <property type="entry name" value="TrmK"/>
    <property type="match status" value="1"/>
</dbReference>
<dbReference type="PANTHER" id="PTHR38451">
    <property type="entry name" value="TRNA (ADENINE(22)-N(1))-METHYLTRANSFERASE"/>
    <property type="match status" value="1"/>
</dbReference>
<dbReference type="EMBL" id="SMGQ01000011">
    <property type="protein sequence ID" value="TCK98710.1"/>
    <property type="molecule type" value="Genomic_DNA"/>
</dbReference>
<dbReference type="GO" id="GO:0160105">
    <property type="term" value="F:tRNA (adenine(22)-N1)-methyltransferase activity"/>
    <property type="evidence" value="ECO:0007669"/>
    <property type="project" value="InterPro"/>
</dbReference>
<dbReference type="Gene3D" id="3.40.50.150">
    <property type="entry name" value="Vaccinia Virus protein VP39"/>
    <property type="match status" value="1"/>
</dbReference>
<dbReference type="InterPro" id="IPR006901">
    <property type="entry name" value="TrmK"/>
</dbReference>
<dbReference type="Gene3D" id="1.10.287.1890">
    <property type="match status" value="1"/>
</dbReference>
<dbReference type="SUPFAM" id="SSF53335">
    <property type="entry name" value="S-adenosyl-L-methionine-dependent methyltransferases"/>
    <property type="match status" value="1"/>
</dbReference>
<reference evidence="2 3" key="1">
    <citation type="submission" date="2019-03" db="EMBL/GenBank/DDBJ databases">
        <title>Genomic Encyclopedia of Type Strains, Phase IV (KMG-IV): sequencing the most valuable type-strain genomes for metagenomic binning, comparative biology and taxonomic classification.</title>
        <authorList>
            <person name="Goeker M."/>
        </authorList>
    </citation>
    <scope>NUCLEOTIDE SEQUENCE [LARGE SCALE GENOMIC DNA]</scope>
    <source>
        <strain evidence="2 3">DSM 24176</strain>
    </source>
</reference>
<organism evidence="2 3">
    <name type="scientific">Natranaerovirga hydrolytica</name>
    <dbReference type="NCBI Taxonomy" id="680378"/>
    <lineage>
        <taxon>Bacteria</taxon>
        <taxon>Bacillati</taxon>
        <taxon>Bacillota</taxon>
        <taxon>Clostridia</taxon>
        <taxon>Lachnospirales</taxon>
        <taxon>Natranaerovirgaceae</taxon>
        <taxon>Natranaerovirga</taxon>
    </lineage>
</organism>
<name>A0A4R1N191_9FIRM</name>
<evidence type="ECO:0000313" key="2">
    <source>
        <dbReference type="EMBL" id="TCK98710.1"/>
    </source>
</evidence>
<keyword evidence="2" id="KW-0489">Methyltransferase</keyword>
<protein>
    <submittedName>
        <fullName evidence="2">tRNA (Adenine22-N1)-methyltransferase</fullName>
    </submittedName>
</protein>
<accession>A0A4R1N191</accession>
<evidence type="ECO:0000313" key="3">
    <source>
        <dbReference type="Proteomes" id="UP000294545"/>
    </source>
</evidence>
<dbReference type="Proteomes" id="UP000294545">
    <property type="component" value="Unassembled WGS sequence"/>
</dbReference>
<proteinExistence type="predicted"/>
<dbReference type="PANTHER" id="PTHR38451:SF1">
    <property type="entry name" value="TRNA (ADENINE(22)-N(1))-METHYLTRANSFERASE"/>
    <property type="match status" value="1"/>
</dbReference>
<dbReference type="RefSeq" id="WP_132281778.1">
    <property type="nucleotide sequence ID" value="NZ_SMGQ01000011.1"/>
</dbReference>